<evidence type="ECO:0000313" key="3">
    <source>
        <dbReference type="Proteomes" id="UP000255509"/>
    </source>
</evidence>
<organism evidence="2 3">
    <name type="scientific">Salmonella enterica I</name>
    <dbReference type="NCBI Taxonomy" id="59201"/>
    <lineage>
        <taxon>Bacteria</taxon>
        <taxon>Pseudomonadati</taxon>
        <taxon>Pseudomonadota</taxon>
        <taxon>Gammaproteobacteria</taxon>
        <taxon>Enterobacterales</taxon>
        <taxon>Enterobacteriaceae</taxon>
        <taxon>Salmonella</taxon>
    </lineage>
</organism>
<dbReference type="InterPro" id="IPR023614">
    <property type="entry name" value="Porin_dom_sf"/>
</dbReference>
<proteinExistence type="predicted"/>
<dbReference type="AlphaFoldDB" id="A0A379WDL3"/>
<reference evidence="2 3" key="1">
    <citation type="submission" date="2018-06" db="EMBL/GenBank/DDBJ databases">
        <authorList>
            <consortium name="Pathogen Informatics"/>
            <person name="Doyle S."/>
        </authorList>
    </citation>
    <scope>NUCLEOTIDE SEQUENCE [LARGE SCALE GENOMIC DNA]</scope>
    <source>
        <strain evidence="2 3">NCTC8258</strain>
    </source>
</reference>
<keyword evidence="1" id="KW-0732">Signal</keyword>
<evidence type="ECO:0000256" key="1">
    <source>
        <dbReference type="ARBA" id="ARBA00022729"/>
    </source>
</evidence>
<evidence type="ECO:0000313" key="2">
    <source>
        <dbReference type="EMBL" id="SUH17218.1"/>
    </source>
</evidence>
<dbReference type="Gene3D" id="2.40.160.10">
    <property type="entry name" value="Porin"/>
    <property type="match status" value="1"/>
</dbReference>
<dbReference type="PANTHER" id="PTHR34501">
    <property type="entry name" value="PROTEIN YDDL-RELATED"/>
    <property type="match status" value="1"/>
</dbReference>
<protein>
    <submittedName>
        <fullName evidence="2">Membrane protein</fullName>
    </submittedName>
</protein>
<dbReference type="PANTHER" id="PTHR34501:SF2">
    <property type="entry name" value="OUTER MEMBRANE PORIN F-RELATED"/>
    <property type="match status" value="1"/>
</dbReference>
<name>A0A379WDL3_SALET</name>
<sequence>MLYTGFKSATWGTLTFGQQNSIYYDVVGVKTDIWDYDMIGQAPGNGINGDYDGSYRTRKSLKYKKSIGNVDLYASYLFSDDYNANNGLNYKRKGGGSLGADYHLTDDLTWGTAWNYTRAEMRGNGNKTYDQNIVGTALSWTPENWTIAAGGGWYQNFMTTKKVSVNDYFAGDAWGLEYFVGYAFPIGQYAVKAIQPYFMGDRIEYVNGRDYLRTDNGVGITFQLDYGFRVDYEHVFTSSTDNLGDMNLVRLRYDF</sequence>
<dbReference type="Proteomes" id="UP000255509">
    <property type="component" value="Unassembled WGS sequence"/>
</dbReference>
<gene>
    <name evidence="2" type="ORF">NCTC8258_05004</name>
</gene>
<dbReference type="SUPFAM" id="SSF56935">
    <property type="entry name" value="Porins"/>
    <property type="match status" value="1"/>
</dbReference>
<dbReference type="EMBL" id="UGXS01000004">
    <property type="protein sequence ID" value="SUH17218.1"/>
    <property type="molecule type" value="Genomic_DNA"/>
</dbReference>
<dbReference type="InterPro" id="IPR050298">
    <property type="entry name" value="Gram-neg_bact_OMP"/>
</dbReference>
<accession>A0A379WDL3</accession>